<keyword evidence="5" id="KW-0408">Iron</keyword>
<evidence type="ECO:0000256" key="3">
    <source>
        <dbReference type="ARBA" id="ARBA00022723"/>
    </source>
</evidence>
<evidence type="ECO:0000256" key="5">
    <source>
        <dbReference type="ARBA" id="ARBA00023004"/>
    </source>
</evidence>
<evidence type="ECO:0000256" key="4">
    <source>
        <dbReference type="ARBA" id="ARBA00023002"/>
    </source>
</evidence>
<dbReference type="InterPro" id="IPR001128">
    <property type="entry name" value="Cyt_P450"/>
</dbReference>
<reference evidence="7 8" key="1">
    <citation type="submission" date="2020-05" db="EMBL/GenBank/DDBJ databases">
        <authorList>
            <person name="Campoy J."/>
            <person name="Schneeberger K."/>
            <person name="Spophaly S."/>
        </authorList>
    </citation>
    <scope>NUCLEOTIDE SEQUENCE [LARGE SCALE GENOMIC DNA]</scope>
    <source>
        <strain evidence="7">PruArmRojPasFocal</strain>
    </source>
</reference>
<dbReference type="PANTHER" id="PTHR47955">
    <property type="entry name" value="CYTOCHROME P450 FAMILY 71 PROTEIN"/>
    <property type="match status" value="1"/>
</dbReference>
<evidence type="ECO:0000256" key="1">
    <source>
        <dbReference type="ARBA" id="ARBA00010617"/>
    </source>
</evidence>
<evidence type="ECO:0008006" key="9">
    <source>
        <dbReference type="Google" id="ProtNLM"/>
    </source>
</evidence>
<feature type="transmembrane region" description="Helical" evidence="6">
    <location>
        <begin position="6"/>
        <end position="24"/>
    </location>
</feature>
<accession>A0A6J5UQ43</accession>
<evidence type="ECO:0000256" key="2">
    <source>
        <dbReference type="ARBA" id="ARBA00022617"/>
    </source>
</evidence>
<keyword evidence="6" id="KW-0472">Membrane</keyword>
<dbReference type="Proteomes" id="UP000507222">
    <property type="component" value="Unassembled WGS sequence"/>
</dbReference>
<organism evidence="7 8">
    <name type="scientific">Prunus armeniaca</name>
    <name type="common">Apricot</name>
    <name type="synonym">Armeniaca vulgaris</name>
    <dbReference type="NCBI Taxonomy" id="36596"/>
    <lineage>
        <taxon>Eukaryota</taxon>
        <taxon>Viridiplantae</taxon>
        <taxon>Streptophyta</taxon>
        <taxon>Embryophyta</taxon>
        <taxon>Tracheophyta</taxon>
        <taxon>Spermatophyta</taxon>
        <taxon>Magnoliopsida</taxon>
        <taxon>eudicotyledons</taxon>
        <taxon>Gunneridae</taxon>
        <taxon>Pentapetalae</taxon>
        <taxon>rosids</taxon>
        <taxon>fabids</taxon>
        <taxon>Rosales</taxon>
        <taxon>Rosaceae</taxon>
        <taxon>Amygdaloideae</taxon>
        <taxon>Amygdaleae</taxon>
        <taxon>Prunus</taxon>
    </lineage>
</organism>
<dbReference type="GO" id="GO:0016705">
    <property type="term" value="F:oxidoreductase activity, acting on paired donors, with incorporation or reduction of molecular oxygen"/>
    <property type="evidence" value="ECO:0007669"/>
    <property type="project" value="InterPro"/>
</dbReference>
<proteinExistence type="inferred from homology"/>
<dbReference type="GO" id="GO:0020037">
    <property type="term" value="F:heme binding"/>
    <property type="evidence" value="ECO:0007669"/>
    <property type="project" value="InterPro"/>
</dbReference>
<name>A0A6J5UQ43_PRUAR</name>
<dbReference type="Gene3D" id="1.10.630.10">
    <property type="entry name" value="Cytochrome P450"/>
    <property type="match status" value="1"/>
</dbReference>
<dbReference type="AlphaFoldDB" id="A0A6J5UQ43"/>
<evidence type="ECO:0000313" key="7">
    <source>
        <dbReference type="EMBL" id="CAB4278162.1"/>
    </source>
</evidence>
<sequence length="101" mass="11238">MEIQCPSFQVLLAFLLFMIMVLKIGKIRGKTKYSASNLPPGTWKLPVIGNLHQLAGSLPHQRLRDLAKKYGPLMHLKLGEVSTVVVSSAELAKKHCLSTIW</sequence>
<evidence type="ECO:0000256" key="6">
    <source>
        <dbReference type="SAM" id="Phobius"/>
    </source>
</evidence>
<dbReference type="SUPFAM" id="SSF48264">
    <property type="entry name" value="Cytochrome P450"/>
    <property type="match status" value="1"/>
</dbReference>
<keyword evidence="6" id="KW-0812">Transmembrane</keyword>
<dbReference type="InterPro" id="IPR036396">
    <property type="entry name" value="Cyt_P450_sf"/>
</dbReference>
<keyword evidence="3" id="KW-0479">Metal-binding</keyword>
<dbReference type="Pfam" id="PF00067">
    <property type="entry name" value="p450"/>
    <property type="match status" value="1"/>
</dbReference>
<evidence type="ECO:0000313" key="8">
    <source>
        <dbReference type="Proteomes" id="UP000507222"/>
    </source>
</evidence>
<keyword evidence="4" id="KW-0560">Oxidoreductase</keyword>
<protein>
    <recommendedName>
        <fullName evidence="9">Cytochrome P450</fullName>
    </recommendedName>
</protein>
<dbReference type="PANTHER" id="PTHR47955:SF8">
    <property type="entry name" value="CYTOCHROME P450 71D11-LIKE"/>
    <property type="match status" value="1"/>
</dbReference>
<comment type="similarity">
    <text evidence="1">Belongs to the cytochrome P450 family.</text>
</comment>
<gene>
    <name evidence="7" type="ORF">CURHAP_LOCUS28476</name>
</gene>
<keyword evidence="2" id="KW-0349">Heme</keyword>
<keyword evidence="6" id="KW-1133">Transmembrane helix</keyword>
<dbReference type="EMBL" id="CAEKDK010000004">
    <property type="protein sequence ID" value="CAB4278162.1"/>
    <property type="molecule type" value="Genomic_DNA"/>
</dbReference>
<dbReference type="GO" id="GO:0005506">
    <property type="term" value="F:iron ion binding"/>
    <property type="evidence" value="ECO:0007669"/>
    <property type="project" value="InterPro"/>
</dbReference>
<dbReference type="GO" id="GO:0004497">
    <property type="term" value="F:monooxygenase activity"/>
    <property type="evidence" value="ECO:0007669"/>
    <property type="project" value="InterPro"/>
</dbReference>